<keyword evidence="2" id="KW-1185">Reference proteome</keyword>
<dbReference type="RefSeq" id="WP_320252006.1">
    <property type="nucleotide sequence ID" value="NZ_JAVIIQ010000012.1"/>
</dbReference>
<evidence type="ECO:0000313" key="2">
    <source>
        <dbReference type="Proteomes" id="UP001285154"/>
    </source>
</evidence>
<accession>A0ABU5ABD7</accession>
<organism evidence="1 2">
    <name type="scientific">Mesorhizobium vachelliae</name>
    <dbReference type="NCBI Taxonomy" id="3072309"/>
    <lineage>
        <taxon>Bacteria</taxon>
        <taxon>Pseudomonadati</taxon>
        <taxon>Pseudomonadota</taxon>
        <taxon>Alphaproteobacteria</taxon>
        <taxon>Hyphomicrobiales</taxon>
        <taxon>Phyllobacteriaceae</taxon>
        <taxon>Mesorhizobium</taxon>
    </lineage>
</organism>
<dbReference type="Proteomes" id="UP001285154">
    <property type="component" value="Unassembled WGS sequence"/>
</dbReference>
<gene>
    <name evidence="1" type="ORF">RFM42_25860</name>
</gene>
<dbReference type="EMBL" id="JAVIIQ010000012">
    <property type="protein sequence ID" value="MDX8534442.1"/>
    <property type="molecule type" value="Genomic_DNA"/>
</dbReference>
<sequence>MATLNATFPLPAEEKGETTAAAMRAAAKTRAMLTLKAPWLKYGLYRGELQWALKTTRAEITRSSAFADRRNRFPPGPCDTAHGPGC</sequence>
<proteinExistence type="predicted"/>
<name>A0ABU5ABD7_9HYPH</name>
<reference evidence="1 2" key="1">
    <citation type="submission" date="2023-08" db="EMBL/GenBank/DDBJ databases">
        <title>Implementing the SeqCode for naming new Mesorhizobium species isolated from Vachellia karroo root nodules.</title>
        <authorList>
            <person name="Van Lill M."/>
        </authorList>
    </citation>
    <scope>NUCLEOTIDE SEQUENCE [LARGE SCALE GENOMIC DNA]</scope>
    <source>
        <strain evidence="1 2">VK25D</strain>
    </source>
</reference>
<protein>
    <submittedName>
        <fullName evidence="1">Uncharacterized protein</fullName>
    </submittedName>
</protein>
<comment type="caution">
    <text evidence="1">The sequence shown here is derived from an EMBL/GenBank/DDBJ whole genome shotgun (WGS) entry which is preliminary data.</text>
</comment>
<evidence type="ECO:0000313" key="1">
    <source>
        <dbReference type="EMBL" id="MDX8534442.1"/>
    </source>
</evidence>